<dbReference type="Gene3D" id="3.15.10.30">
    <property type="entry name" value="Haemolymph juvenile hormone binding protein"/>
    <property type="match status" value="1"/>
</dbReference>
<reference evidence="5" key="1">
    <citation type="journal article" date="2023" name="G3 (Bethesda)">
        <title>Whole genome assemblies of Zophobas morio and Tenebrio molitor.</title>
        <authorList>
            <person name="Kaur S."/>
            <person name="Stinson S.A."/>
            <person name="diCenzo G.C."/>
        </authorList>
    </citation>
    <scope>NUCLEOTIDE SEQUENCE</scope>
    <source>
        <strain evidence="5">QUZm001</strain>
    </source>
</reference>
<comment type="similarity">
    <text evidence="3">Belongs to the TO family.</text>
</comment>
<dbReference type="GO" id="GO:0007623">
    <property type="term" value="P:circadian rhythm"/>
    <property type="evidence" value="ECO:0007669"/>
    <property type="project" value="UniProtKB-ARBA"/>
</dbReference>
<proteinExistence type="inferred from homology"/>
<dbReference type="PANTHER" id="PTHR11008">
    <property type="entry name" value="PROTEIN TAKEOUT-LIKE PROTEIN"/>
    <property type="match status" value="1"/>
</dbReference>
<gene>
    <name evidence="5" type="ORF">Zmor_017299</name>
</gene>
<dbReference type="PANTHER" id="PTHR11008:SF32">
    <property type="entry name" value="CIRCADIAN CLOCK-CONTROLLED PROTEIN DAYWAKE-RELATED"/>
    <property type="match status" value="1"/>
</dbReference>
<keyword evidence="1 4" id="KW-0732">Signal</keyword>
<dbReference type="InterPro" id="IPR010562">
    <property type="entry name" value="Haemolymph_juvenile_hormone-bd"/>
</dbReference>
<dbReference type="FunFam" id="3.15.10.30:FF:000001">
    <property type="entry name" value="Takeout-like protein 1"/>
    <property type="match status" value="1"/>
</dbReference>
<feature type="chain" id="PRO_5041374894" evidence="4">
    <location>
        <begin position="19"/>
        <end position="245"/>
    </location>
</feature>
<protein>
    <submittedName>
        <fullName evidence="5">Uncharacterized protein</fullName>
    </submittedName>
</protein>
<dbReference type="Pfam" id="PF06585">
    <property type="entry name" value="JHBP"/>
    <property type="match status" value="1"/>
</dbReference>
<feature type="signal peptide" evidence="4">
    <location>
        <begin position="1"/>
        <end position="18"/>
    </location>
</feature>
<evidence type="ECO:0000313" key="6">
    <source>
        <dbReference type="Proteomes" id="UP001168821"/>
    </source>
</evidence>
<keyword evidence="2" id="KW-0090">Biological rhythms</keyword>
<dbReference type="Proteomes" id="UP001168821">
    <property type="component" value="Unassembled WGS sequence"/>
</dbReference>
<dbReference type="InterPro" id="IPR038606">
    <property type="entry name" value="To_sf"/>
</dbReference>
<dbReference type="SMART" id="SM00700">
    <property type="entry name" value="JHBP"/>
    <property type="match status" value="1"/>
</dbReference>
<organism evidence="5 6">
    <name type="scientific">Zophobas morio</name>
    <dbReference type="NCBI Taxonomy" id="2755281"/>
    <lineage>
        <taxon>Eukaryota</taxon>
        <taxon>Metazoa</taxon>
        <taxon>Ecdysozoa</taxon>
        <taxon>Arthropoda</taxon>
        <taxon>Hexapoda</taxon>
        <taxon>Insecta</taxon>
        <taxon>Pterygota</taxon>
        <taxon>Neoptera</taxon>
        <taxon>Endopterygota</taxon>
        <taxon>Coleoptera</taxon>
        <taxon>Polyphaga</taxon>
        <taxon>Cucujiformia</taxon>
        <taxon>Tenebrionidae</taxon>
        <taxon>Zophobas</taxon>
    </lineage>
</organism>
<evidence type="ECO:0000256" key="2">
    <source>
        <dbReference type="ARBA" id="ARBA00023108"/>
    </source>
</evidence>
<name>A0AA38MCF1_9CUCU</name>
<comment type="caution">
    <text evidence="5">The sequence shown here is derived from an EMBL/GenBank/DDBJ whole genome shotgun (WGS) entry which is preliminary data.</text>
</comment>
<dbReference type="EMBL" id="JALNTZ010000005">
    <property type="protein sequence ID" value="KAJ3651249.1"/>
    <property type="molecule type" value="Genomic_DNA"/>
</dbReference>
<accession>A0AA38MCF1</accession>
<evidence type="ECO:0000256" key="4">
    <source>
        <dbReference type="SAM" id="SignalP"/>
    </source>
</evidence>
<keyword evidence="6" id="KW-1185">Reference proteome</keyword>
<dbReference type="GO" id="GO:0005615">
    <property type="term" value="C:extracellular space"/>
    <property type="evidence" value="ECO:0007669"/>
    <property type="project" value="TreeGrafter"/>
</dbReference>
<sequence length="245" mass="27845">MKFLLITLYTFLVAVSFGAKLPSGFKKCNLKQTSSRLCLPKAVESALRQMDRPIKSLGLISLEPLVIPSLTIDAGSQYVAAKHTYQNLRVSGFNETTCSKAEFNYNEKTLNLDCVVPNFRMEFNYEIHGQILMASIYGNGTGWIIFHDNHLGLTFKLGEYEKKGKTYFSILHQQLSMQPRVIDFDVNNLFDGDEESADRVKKILKENVLEIYGDLRHGYEEAFGKIFAYIFEKVLENVPVSDIFG</sequence>
<evidence type="ECO:0000256" key="1">
    <source>
        <dbReference type="ARBA" id="ARBA00022729"/>
    </source>
</evidence>
<evidence type="ECO:0000313" key="5">
    <source>
        <dbReference type="EMBL" id="KAJ3651249.1"/>
    </source>
</evidence>
<evidence type="ECO:0000256" key="3">
    <source>
        <dbReference type="ARBA" id="ARBA00060902"/>
    </source>
</evidence>
<dbReference type="AlphaFoldDB" id="A0AA38MCF1"/>